<dbReference type="SUPFAM" id="SSF51197">
    <property type="entry name" value="Clavaminate synthase-like"/>
    <property type="match status" value="1"/>
</dbReference>
<dbReference type="Proteomes" id="UP000248584">
    <property type="component" value="Unassembled WGS sequence"/>
</dbReference>
<accession>A0ABX5PVU0</accession>
<dbReference type="EMBL" id="QKZR01000005">
    <property type="protein sequence ID" value="PZX38270.1"/>
    <property type="molecule type" value="Genomic_DNA"/>
</dbReference>
<protein>
    <recommendedName>
        <fullName evidence="3">RNA methylase</fullName>
    </recommendedName>
</protein>
<evidence type="ECO:0000313" key="1">
    <source>
        <dbReference type="EMBL" id="PZX38270.1"/>
    </source>
</evidence>
<comment type="caution">
    <text evidence="1">The sequence shown here is derived from an EMBL/GenBank/DDBJ whole genome shotgun (WGS) entry which is preliminary data.</text>
</comment>
<dbReference type="Gene3D" id="2.60.120.650">
    <property type="entry name" value="Cupin"/>
    <property type="match status" value="1"/>
</dbReference>
<organism evidence="1 2">
    <name type="scientific">Nonlabens dokdonensis</name>
    <dbReference type="NCBI Taxonomy" id="328515"/>
    <lineage>
        <taxon>Bacteria</taxon>
        <taxon>Pseudomonadati</taxon>
        <taxon>Bacteroidota</taxon>
        <taxon>Flavobacteriia</taxon>
        <taxon>Flavobacteriales</taxon>
        <taxon>Flavobacteriaceae</taxon>
        <taxon>Nonlabens</taxon>
    </lineage>
</organism>
<evidence type="ECO:0008006" key="3">
    <source>
        <dbReference type="Google" id="ProtNLM"/>
    </source>
</evidence>
<reference evidence="1 2" key="1">
    <citation type="submission" date="2018-06" db="EMBL/GenBank/DDBJ databases">
        <title>Genomic Encyclopedia of Archaeal and Bacterial Type Strains, Phase II (KMG-II): from individual species to whole genera.</title>
        <authorList>
            <person name="Goeker M."/>
        </authorList>
    </citation>
    <scope>NUCLEOTIDE SEQUENCE [LARGE SCALE GENOMIC DNA]</scope>
    <source>
        <strain evidence="1 2">DSM 17205</strain>
    </source>
</reference>
<proteinExistence type="predicted"/>
<keyword evidence="2" id="KW-1185">Reference proteome</keyword>
<evidence type="ECO:0000313" key="2">
    <source>
        <dbReference type="Proteomes" id="UP000248584"/>
    </source>
</evidence>
<sequence>MHYTTFHFSTKEFMNHNTWNTFYKDTKQLQKPAQAHQLLSQSDINHLQVLLIDVLNGFLNKGQHHIGMKIYIDSELRNDYILKLVEHPPKVGESLEEWSHQIFGEQKFGMILIGLEQYSNAFAEKAASLVSPLLKTAGMPVHGLSFLFFMGNYGFTPFGIHKEATGEDGILFHLGPENKQFYTWDDPKFNALDHNTQVFHNVSEMISEGEEYILEPGDAMFIPHYVYHIGNTSEFSSSVVLDYINPPKDQFENDLIQATGEQGLKNHVNYEKPIEIEATPALWNQLIDIQSVQRKMELVLSRNILKLRSNGGLARKSIRNHATMPSDMNANFKGLSIFPLLFEVQTDDSVLIFARGHQMVVKNHPNLIELINRLNNGATISVSLVHSLLGPAWDLIDVFSFLQELFSKDAIEIDN</sequence>
<gene>
    <name evidence="1" type="ORF">LX97_02851</name>
</gene>
<name>A0ABX5PVU0_9FLAO</name>